<feature type="transmembrane region" description="Helical" evidence="7">
    <location>
        <begin position="322"/>
        <end position="342"/>
    </location>
</feature>
<name>A0A6V7NNA4_ANACO</name>
<feature type="transmembrane region" description="Helical" evidence="7">
    <location>
        <begin position="289"/>
        <end position="310"/>
    </location>
</feature>
<dbReference type="AlphaFoldDB" id="A0A6V7NNA4"/>
<comment type="subcellular location">
    <subcellularLocation>
        <location evidence="1">Membrane</location>
        <topology evidence="1">Multi-pass membrane protein</topology>
    </subcellularLocation>
</comment>
<dbReference type="GO" id="GO:0035435">
    <property type="term" value="P:phosphate ion transmembrane transport"/>
    <property type="evidence" value="ECO:0007669"/>
    <property type="project" value="TreeGrafter"/>
</dbReference>
<dbReference type="GO" id="GO:0005315">
    <property type="term" value="F:phosphate transmembrane transporter activity"/>
    <property type="evidence" value="ECO:0007669"/>
    <property type="project" value="InterPro"/>
</dbReference>
<dbReference type="PANTHER" id="PTHR11101">
    <property type="entry name" value="PHOSPHATE TRANSPORTER"/>
    <property type="match status" value="1"/>
</dbReference>
<evidence type="ECO:0000313" key="8">
    <source>
        <dbReference type="EMBL" id="CAD1820091.1"/>
    </source>
</evidence>
<dbReference type="InterPro" id="IPR001204">
    <property type="entry name" value="Phos_transporter"/>
</dbReference>
<feature type="transmembrane region" description="Helical" evidence="7">
    <location>
        <begin position="113"/>
        <end position="133"/>
    </location>
</feature>
<protein>
    <recommendedName>
        <fullName evidence="9">Phosphate transporter</fullName>
    </recommendedName>
</protein>
<accession>A0A6V7NNA4</accession>
<proteinExistence type="predicted"/>
<evidence type="ECO:0000256" key="3">
    <source>
        <dbReference type="ARBA" id="ARBA00022592"/>
    </source>
</evidence>
<feature type="transmembrane region" description="Helical" evidence="7">
    <location>
        <begin position="257"/>
        <end position="283"/>
    </location>
</feature>
<organism evidence="8">
    <name type="scientific">Ananas comosus var. bracteatus</name>
    <name type="common">red pineapple</name>
    <dbReference type="NCBI Taxonomy" id="296719"/>
    <lineage>
        <taxon>Eukaryota</taxon>
        <taxon>Viridiplantae</taxon>
        <taxon>Streptophyta</taxon>
        <taxon>Embryophyta</taxon>
        <taxon>Tracheophyta</taxon>
        <taxon>Spermatophyta</taxon>
        <taxon>Magnoliopsida</taxon>
        <taxon>Liliopsida</taxon>
        <taxon>Poales</taxon>
        <taxon>Bromeliaceae</taxon>
        <taxon>Bromelioideae</taxon>
        <taxon>Ananas</taxon>
    </lineage>
</organism>
<evidence type="ECO:0008006" key="9">
    <source>
        <dbReference type="Google" id="ProtNLM"/>
    </source>
</evidence>
<evidence type="ECO:0000256" key="1">
    <source>
        <dbReference type="ARBA" id="ARBA00004141"/>
    </source>
</evidence>
<keyword evidence="4 7" id="KW-0812">Transmembrane</keyword>
<keyword evidence="5 7" id="KW-1133">Transmembrane helix</keyword>
<reference evidence="8" key="1">
    <citation type="submission" date="2020-07" db="EMBL/GenBank/DDBJ databases">
        <authorList>
            <person name="Lin J."/>
        </authorList>
    </citation>
    <scope>NUCLEOTIDE SEQUENCE</scope>
</reference>
<gene>
    <name evidence="8" type="ORF">CB5_LOCUS3302</name>
</gene>
<keyword evidence="2" id="KW-0813">Transport</keyword>
<keyword evidence="6 7" id="KW-0472">Membrane</keyword>
<evidence type="ECO:0000256" key="4">
    <source>
        <dbReference type="ARBA" id="ARBA00022692"/>
    </source>
</evidence>
<dbReference type="PANTHER" id="PTHR11101:SF80">
    <property type="entry name" value="PHOSPHATE TRANSPORTER"/>
    <property type="match status" value="1"/>
</dbReference>
<dbReference type="Pfam" id="PF01384">
    <property type="entry name" value="PHO4"/>
    <property type="match status" value="1"/>
</dbReference>
<feature type="transmembrane region" description="Helical" evidence="7">
    <location>
        <begin position="139"/>
        <end position="158"/>
    </location>
</feature>
<evidence type="ECO:0000256" key="2">
    <source>
        <dbReference type="ARBA" id="ARBA00022448"/>
    </source>
</evidence>
<evidence type="ECO:0000256" key="7">
    <source>
        <dbReference type="SAM" id="Phobius"/>
    </source>
</evidence>
<sequence>MGTHVTSTMQKGILVASVFRANDSCSSPASSPPSLPPAPGCRWLLSTVGPSLRRIVLSEPWSASGLFMEASALFSGVPWRELLLRGSSLLSWEQLFHSLFTNAYAGAPNPGQAAAAAAPIAVFLGVTGISFSAFPLSKIFPIALAQALACGTAGAVIVSRVIHKQLDTSYPPKQRNLHRQRNRMFRASDFYPTSRARQEPSWRSCTASSVTCKCCRLASCRSRTGERCVERHRPSGGRTIHPAWRRERAEIVIPTDVLAWGGFGIVAGLMMWAEFAAASVVLVASKLGLPISATHTLVGAVMGVGFARGLNSVRAETVREIVASWVVTIPVGALLSVIYTWILTKILPSFV</sequence>
<dbReference type="GO" id="GO:0016020">
    <property type="term" value="C:membrane"/>
    <property type="evidence" value="ECO:0007669"/>
    <property type="project" value="UniProtKB-SubCell"/>
</dbReference>
<evidence type="ECO:0000256" key="6">
    <source>
        <dbReference type="ARBA" id="ARBA00023136"/>
    </source>
</evidence>
<evidence type="ECO:0000256" key="5">
    <source>
        <dbReference type="ARBA" id="ARBA00022989"/>
    </source>
</evidence>
<dbReference type="EMBL" id="LR862140">
    <property type="protein sequence ID" value="CAD1820091.1"/>
    <property type="molecule type" value="Genomic_DNA"/>
</dbReference>
<keyword evidence="3" id="KW-0592">Phosphate transport</keyword>